<dbReference type="GO" id="GO:0006261">
    <property type="term" value="P:DNA-templated DNA replication"/>
    <property type="evidence" value="ECO:0007669"/>
    <property type="project" value="TreeGrafter"/>
</dbReference>
<evidence type="ECO:0000313" key="5">
    <source>
        <dbReference type="EMBL" id="QHS87611.1"/>
    </source>
</evidence>
<evidence type="ECO:0000256" key="2">
    <source>
        <dbReference type="ARBA" id="ARBA00022741"/>
    </source>
</evidence>
<keyword evidence="1" id="KW-0235">DNA replication</keyword>
<dbReference type="SUPFAM" id="SSF52540">
    <property type="entry name" value="P-loop containing nucleoside triphosphate hydrolases"/>
    <property type="match status" value="1"/>
</dbReference>
<organism evidence="5">
    <name type="scientific">viral metagenome</name>
    <dbReference type="NCBI Taxonomy" id="1070528"/>
    <lineage>
        <taxon>unclassified sequences</taxon>
        <taxon>metagenomes</taxon>
        <taxon>organismal metagenomes</taxon>
    </lineage>
</organism>
<dbReference type="EMBL" id="MN739083">
    <property type="protein sequence ID" value="QHS87611.1"/>
    <property type="molecule type" value="Genomic_DNA"/>
</dbReference>
<evidence type="ECO:0000256" key="3">
    <source>
        <dbReference type="ARBA" id="ARBA00022840"/>
    </source>
</evidence>
<proteinExistence type="predicted"/>
<dbReference type="Pfam" id="PF00004">
    <property type="entry name" value="AAA"/>
    <property type="match status" value="1"/>
</dbReference>
<dbReference type="GO" id="GO:0016887">
    <property type="term" value="F:ATP hydrolysis activity"/>
    <property type="evidence" value="ECO:0007669"/>
    <property type="project" value="InterPro"/>
</dbReference>
<dbReference type="GO" id="GO:0005663">
    <property type="term" value="C:DNA replication factor C complex"/>
    <property type="evidence" value="ECO:0007669"/>
    <property type="project" value="TreeGrafter"/>
</dbReference>
<dbReference type="GO" id="GO:0006281">
    <property type="term" value="P:DNA repair"/>
    <property type="evidence" value="ECO:0007669"/>
    <property type="project" value="TreeGrafter"/>
</dbReference>
<dbReference type="InterPro" id="IPR008921">
    <property type="entry name" value="DNA_pol3_clamp-load_cplx_C"/>
</dbReference>
<dbReference type="PANTHER" id="PTHR11669:SF20">
    <property type="entry name" value="REPLICATION FACTOR C SUBUNIT 4"/>
    <property type="match status" value="1"/>
</dbReference>
<accession>A0A6C0B7E1</accession>
<dbReference type="GO" id="GO:0003689">
    <property type="term" value="F:DNA clamp loader activity"/>
    <property type="evidence" value="ECO:0007669"/>
    <property type="project" value="TreeGrafter"/>
</dbReference>
<dbReference type="GO" id="GO:0003677">
    <property type="term" value="F:DNA binding"/>
    <property type="evidence" value="ECO:0007669"/>
    <property type="project" value="InterPro"/>
</dbReference>
<dbReference type="InterPro" id="IPR027417">
    <property type="entry name" value="P-loop_NTPase"/>
</dbReference>
<dbReference type="InterPro" id="IPR003959">
    <property type="entry name" value="ATPase_AAA_core"/>
</dbReference>
<evidence type="ECO:0000256" key="1">
    <source>
        <dbReference type="ARBA" id="ARBA00022705"/>
    </source>
</evidence>
<dbReference type="SUPFAM" id="SSF48019">
    <property type="entry name" value="post-AAA+ oligomerization domain-like"/>
    <property type="match status" value="1"/>
</dbReference>
<feature type="domain" description="ATPase AAA-type core" evidence="4">
    <location>
        <begin position="38"/>
        <end position="158"/>
    </location>
</feature>
<dbReference type="Gene3D" id="3.40.50.300">
    <property type="entry name" value="P-loop containing nucleotide triphosphate hydrolases"/>
    <property type="match status" value="1"/>
</dbReference>
<dbReference type="AlphaFoldDB" id="A0A6C0B7E1"/>
<sequence length="322" mass="37572">MTNTFINKYRPYFIRDFYLDPQYHLVFKTLNNIDDLNILLVGNACSGKTSIINAIIREYYGLSETAIFPEHNIMTINNLKEQGIQFFRNELKTFCQSQSSVHGKKKTIVVDDIDNINEQSQQVFRNCIDKYSKNVQFLSVCTNIQKVNESLQSRLHIIKIVSSTREHLEKTMTKIIAAEKLDIDDASRQFLLNISNNSIRVIINHLEKIYIYGKPVDLTLTSRLCSNISFAQFEKYVELLRADNMSGAIRILYEIHDYGYSVIDILDYFFMFIKFTDTLNETEKYNIVPYLCKCITIFHKVHEDIIELAFFTNNVKKTLVKA</sequence>
<dbReference type="GO" id="GO:0005524">
    <property type="term" value="F:ATP binding"/>
    <property type="evidence" value="ECO:0007669"/>
    <property type="project" value="UniProtKB-KW"/>
</dbReference>
<dbReference type="InterPro" id="IPR050238">
    <property type="entry name" value="DNA_Rep/Repair_Clamp_Loader"/>
</dbReference>
<dbReference type="PANTHER" id="PTHR11669">
    <property type="entry name" value="REPLICATION FACTOR C / DNA POLYMERASE III GAMMA-TAU SUBUNIT"/>
    <property type="match status" value="1"/>
</dbReference>
<reference evidence="5" key="1">
    <citation type="journal article" date="2020" name="Nature">
        <title>Giant virus diversity and host interactions through global metagenomics.</title>
        <authorList>
            <person name="Schulz F."/>
            <person name="Roux S."/>
            <person name="Paez-Espino D."/>
            <person name="Jungbluth S."/>
            <person name="Walsh D.A."/>
            <person name="Denef V.J."/>
            <person name="McMahon K.D."/>
            <person name="Konstantinidis K.T."/>
            <person name="Eloe-Fadrosh E.A."/>
            <person name="Kyrpides N.C."/>
            <person name="Woyke T."/>
        </authorList>
    </citation>
    <scope>NUCLEOTIDE SEQUENCE</scope>
    <source>
        <strain evidence="5">GVMAG-M-3300010157-4</strain>
    </source>
</reference>
<keyword evidence="2" id="KW-0547">Nucleotide-binding</keyword>
<protein>
    <recommendedName>
        <fullName evidence="4">ATPase AAA-type core domain-containing protein</fullName>
    </recommendedName>
</protein>
<name>A0A6C0B7E1_9ZZZZ</name>
<evidence type="ECO:0000259" key="4">
    <source>
        <dbReference type="Pfam" id="PF00004"/>
    </source>
</evidence>
<keyword evidence="3" id="KW-0067">ATP-binding</keyword>